<keyword evidence="3" id="KW-0285">Flavoprotein</keyword>
<comment type="cofactor">
    <cofactor evidence="1">
        <name>FAD</name>
        <dbReference type="ChEBI" id="CHEBI:57692"/>
    </cofactor>
</comment>
<evidence type="ECO:0000313" key="6">
    <source>
        <dbReference type="EMBL" id="KWZ76826.1"/>
    </source>
</evidence>
<dbReference type="PANTHER" id="PTHR48105">
    <property type="entry name" value="THIOREDOXIN REDUCTASE 1-RELATED-RELATED"/>
    <property type="match status" value="1"/>
</dbReference>
<dbReference type="Pfam" id="PF07992">
    <property type="entry name" value="Pyr_redox_2"/>
    <property type="match status" value="1"/>
</dbReference>
<accession>A0A133KB73</accession>
<organism evidence="6 7">
    <name type="scientific">Heyndrickxia coagulans</name>
    <name type="common">Weizmannia coagulans</name>
    <dbReference type="NCBI Taxonomy" id="1398"/>
    <lineage>
        <taxon>Bacteria</taxon>
        <taxon>Bacillati</taxon>
        <taxon>Bacillota</taxon>
        <taxon>Bacilli</taxon>
        <taxon>Bacillales</taxon>
        <taxon>Bacillaceae</taxon>
        <taxon>Heyndrickxia</taxon>
    </lineage>
</organism>
<comment type="caution">
    <text evidence="6">The sequence shown here is derived from an EMBL/GenBank/DDBJ whole genome shotgun (WGS) entry which is preliminary data.</text>
</comment>
<dbReference type="InterPro" id="IPR036188">
    <property type="entry name" value="FAD/NAD-bd_sf"/>
</dbReference>
<evidence type="ECO:0000259" key="5">
    <source>
        <dbReference type="Pfam" id="PF07992"/>
    </source>
</evidence>
<evidence type="ECO:0000256" key="3">
    <source>
        <dbReference type="ARBA" id="ARBA00022630"/>
    </source>
</evidence>
<feature type="domain" description="FAD/NAD(P)-binding" evidence="5">
    <location>
        <begin position="8"/>
        <end position="296"/>
    </location>
</feature>
<dbReference type="EMBL" id="LRPN01000187">
    <property type="protein sequence ID" value="KWZ76826.1"/>
    <property type="molecule type" value="Genomic_DNA"/>
</dbReference>
<dbReference type="SUPFAM" id="SSF51905">
    <property type="entry name" value="FAD/NAD(P)-binding domain"/>
    <property type="match status" value="1"/>
</dbReference>
<proteinExistence type="predicted"/>
<keyword evidence="4" id="KW-0560">Oxidoreductase</keyword>
<sequence>MVFMLDADILIIGGGPAGISAAIWCNRLGMDHLLVEEHKMLGGQLSLIHNRIIDYPGLQAENGEEMRRYFVRHAESLQCRYRVNTRVVKIDAERKVAVVETGGLKTQIGFRYLIYAAGAVRRKLGVPGEKEMFARGEIYSATKDSHLFKGKSAAVIGGGDRAFEGACLLAEAGAHVYLIHRSERFRARQAYLSRAQSYKNIRILPNMRVKAIIGENQTEAVELIHSSGESCFLSVSAVFVRIGMEPNSALVQDIVRTDANGYIVSDGYGKTGCEWLYAIGDNCLGPLYSSIAGAAGQGAAAAKHIASRLAGESARTVK</sequence>
<evidence type="ECO:0000256" key="2">
    <source>
        <dbReference type="ARBA" id="ARBA00011738"/>
    </source>
</evidence>
<protein>
    <submittedName>
        <fullName evidence="6">Pyridine nucleotide-disulfide oxidoreductase</fullName>
    </submittedName>
</protein>
<dbReference type="PRINTS" id="PR00368">
    <property type="entry name" value="FADPNR"/>
</dbReference>
<name>A0A133KB73_HEYCO</name>
<evidence type="ECO:0000256" key="1">
    <source>
        <dbReference type="ARBA" id="ARBA00001974"/>
    </source>
</evidence>
<evidence type="ECO:0000313" key="7">
    <source>
        <dbReference type="Proteomes" id="UP000070376"/>
    </source>
</evidence>
<dbReference type="Proteomes" id="UP000070376">
    <property type="component" value="Unassembled WGS sequence"/>
</dbReference>
<dbReference type="PRINTS" id="PR00469">
    <property type="entry name" value="PNDRDTASEII"/>
</dbReference>
<dbReference type="AlphaFoldDB" id="A0A133KB73"/>
<dbReference type="Gene3D" id="3.50.50.60">
    <property type="entry name" value="FAD/NAD(P)-binding domain"/>
    <property type="match status" value="2"/>
</dbReference>
<reference evidence="7" key="1">
    <citation type="submission" date="2016-01" db="EMBL/GenBank/DDBJ databases">
        <authorList>
            <person name="Mitreva M."/>
            <person name="Pepin K.H."/>
            <person name="Mihindukulasuriya K.A."/>
            <person name="Fulton R."/>
            <person name="Fronick C."/>
            <person name="O'Laughlin M."/>
            <person name="Miner T."/>
            <person name="Herter B."/>
            <person name="Rosa B.A."/>
            <person name="Cordes M."/>
            <person name="Tomlinson C."/>
            <person name="Wollam A."/>
            <person name="Palsikar V.B."/>
            <person name="Mardis E.R."/>
            <person name="Wilson R.K."/>
        </authorList>
    </citation>
    <scope>NUCLEOTIDE SEQUENCE [LARGE SCALE GENOMIC DNA]</scope>
    <source>
        <strain evidence="7">GED7749B</strain>
    </source>
</reference>
<dbReference type="PATRIC" id="fig|1398.22.peg.3667"/>
<dbReference type="InterPro" id="IPR023753">
    <property type="entry name" value="FAD/NAD-binding_dom"/>
</dbReference>
<gene>
    <name evidence="6" type="ORF">HMPREF3213_03660</name>
</gene>
<dbReference type="InterPro" id="IPR050097">
    <property type="entry name" value="Ferredoxin-NADP_redctase_2"/>
</dbReference>
<comment type="subunit">
    <text evidence="2">Homodimer.</text>
</comment>
<evidence type="ECO:0000256" key="4">
    <source>
        <dbReference type="ARBA" id="ARBA00023002"/>
    </source>
</evidence>
<dbReference type="GO" id="GO:0016491">
    <property type="term" value="F:oxidoreductase activity"/>
    <property type="evidence" value="ECO:0007669"/>
    <property type="project" value="UniProtKB-KW"/>
</dbReference>